<feature type="compositionally biased region" description="Polar residues" evidence="1">
    <location>
        <begin position="125"/>
        <end position="139"/>
    </location>
</feature>
<comment type="caution">
    <text evidence="2">The sequence shown here is derived from an EMBL/GenBank/DDBJ whole genome shotgun (WGS) entry which is preliminary data.</text>
</comment>
<feature type="compositionally biased region" description="Basic and acidic residues" evidence="1">
    <location>
        <begin position="69"/>
        <end position="78"/>
    </location>
</feature>
<reference evidence="2" key="2">
    <citation type="submission" date="2021-04" db="EMBL/GenBank/DDBJ databases">
        <authorList>
            <person name="Podell S."/>
        </authorList>
    </citation>
    <scope>NUCLEOTIDE SEQUENCE</scope>
    <source>
        <strain evidence="2">Hildebrandi</strain>
    </source>
</reference>
<gene>
    <name evidence="2" type="ORF">IV203_014032</name>
</gene>
<feature type="compositionally biased region" description="Polar residues" evidence="1">
    <location>
        <begin position="102"/>
        <end position="112"/>
    </location>
</feature>
<evidence type="ECO:0000256" key="1">
    <source>
        <dbReference type="SAM" id="MobiDB-lite"/>
    </source>
</evidence>
<feature type="compositionally biased region" description="Low complexity" evidence="1">
    <location>
        <begin position="113"/>
        <end position="122"/>
    </location>
</feature>
<feature type="region of interest" description="Disordered" evidence="1">
    <location>
        <begin position="174"/>
        <end position="194"/>
    </location>
</feature>
<dbReference type="Proteomes" id="UP000693970">
    <property type="component" value="Unassembled WGS sequence"/>
</dbReference>
<reference evidence="2" key="1">
    <citation type="journal article" date="2021" name="Sci. Rep.">
        <title>Diploid genomic architecture of Nitzschia inconspicua, an elite biomass production diatom.</title>
        <authorList>
            <person name="Oliver A."/>
            <person name="Podell S."/>
            <person name="Pinowska A."/>
            <person name="Traller J.C."/>
            <person name="Smith S.R."/>
            <person name="McClure R."/>
            <person name="Beliaev A."/>
            <person name="Bohutskyi P."/>
            <person name="Hill E.A."/>
            <person name="Rabines A."/>
            <person name="Zheng H."/>
            <person name="Allen L.Z."/>
            <person name="Kuo A."/>
            <person name="Grigoriev I.V."/>
            <person name="Allen A.E."/>
            <person name="Hazlebeck D."/>
            <person name="Allen E.E."/>
        </authorList>
    </citation>
    <scope>NUCLEOTIDE SEQUENCE</scope>
    <source>
        <strain evidence="2">Hildebrandi</strain>
    </source>
</reference>
<evidence type="ECO:0000313" key="3">
    <source>
        <dbReference type="Proteomes" id="UP000693970"/>
    </source>
</evidence>
<keyword evidence="3" id="KW-1185">Reference proteome</keyword>
<name>A0A9K3Q7W4_9STRA</name>
<evidence type="ECO:0000313" key="2">
    <source>
        <dbReference type="EMBL" id="KAG7374937.1"/>
    </source>
</evidence>
<feature type="region of interest" description="Disordered" evidence="1">
    <location>
        <begin position="69"/>
        <end position="140"/>
    </location>
</feature>
<accession>A0A9K3Q7W4</accession>
<proteinExistence type="predicted"/>
<organism evidence="2 3">
    <name type="scientific">Nitzschia inconspicua</name>
    <dbReference type="NCBI Taxonomy" id="303405"/>
    <lineage>
        <taxon>Eukaryota</taxon>
        <taxon>Sar</taxon>
        <taxon>Stramenopiles</taxon>
        <taxon>Ochrophyta</taxon>
        <taxon>Bacillariophyta</taxon>
        <taxon>Bacillariophyceae</taxon>
        <taxon>Bacillariophycidae</taxon>
        <taxon>Bacillariales</taxon>
        <taxon>Bacillariaceae</taxon>
        <taxon>Nitzschia</taxon>
    </lineage>
</organism>
<dbReference type="EMBL" id="JAGRRH010000001">
    <property type="protein sequence ID" value="KAG7374937.1"/>
    <property type="molecule type" value="Genomic_DNA"/>
</dbReference>
<sequence length="194" mass="21601">MANDRIPHKPTRRSSIETFPTLLVAANSMESPATEQKEPVIFPKKELQSQHGLLAYLETKYRIDNVGEERWSSGEDVRNPSSTSSRKSPHYLTVLAKDLIRNDNQNHSPTVGRSSRNVSRRSCSQHRNTTSSLNKSHSCPDTLGKLRRQHSSASSLCSLPTIQEFQQAGDFGIENGGNISLSRSRNRKMGGSLL</sequence>
<dbReference type="AlphaFoldDB" id="A0A9K3Q7W4"/>
<protein>
    <submittedName>
        <fullName evidence="2">Uncharacterized protein</fullName>
    </submittedName>
</protein>